<sequence length="125" mass="13794">MELGVKPGGQTQFTRHDGPESRLPRAPSVARYDVALLWPLYGPITLSYLSSLVATFFVTHSWRGYYIPLQSGTEESEQADLSPGKLNVKIMICSGGVCIAQSVKILREPKSGEFDKIIRRAQGEP</sequence>
<proteinExistence type="predicted"/>
<dbReference type="AlphaFoldDB" id="A0A9Q1G071"/>
<keyword evidence="2" id="KW-1133">Transmembrane helix</keyword>
<dbReference type="EMBL" id="JAINUF010000003">
    <property type="protein sequence ID" value="KAJ8370416.1"/>
    <property type="molecule type" value="Genomic_DNA"/>
</dbReference>
<gene>
    <name evidence="3" type="ORF">SKAU_G00104440</name>
</gene>
<accession>A0A9Q1G071</accession>
<name>A0A9Q1G071_SYNKA</name>
<feature type="region of interest" description="Disordered" evidence="1">
    <location>
        <begin position="1"/>
        <end position="24"/>
    </location>
</feature>
<dbReference type="Proteomes" id="UP001152622">
    <property type="component" value="Chromosome 3"/>
</dbReference>
<feature type="compositionally biased region" description="Basic and acidic residues" evidence="1">
    <location>
        <begin position="14"/>
        <end position="23"/>
    </location>
</feature>
<keyword evidence="2" id="KW-0472">Membrane</keyword>
<keyword evidence="4" id="KW-1185">Reference proteome</keyword>
<reference evidence="3" key="1">
    <citation type="journal article" date="2023" name="Science">
        <title>Genome structures resolve the early diversification of teleost fishes.</title>
        <authorList>
            <person name="Parey E."/>
            <person name="Louis A."/>
            <person name="Montfort J."/>
            <person name="Bouchez O."/>
            <person name="Roques C."/>
            <person name="Iampietro C."/>
            <person name="Lluch J."/>
            <person name="Castinel A."/>
            <person name="Donnadieu C."/>
            <person name="Desvignes T."/>
            <person name="Floi Bucao C."/>
            <person name="Jouanno E."/>
            <person name="Wen M."/>
            <person name="Mejri S."/>
            <person name="Dirks R."/>
            <person name="Jansen H."/>
            <person name="Henkel C."/>
            <person name="Chen W.J."/>
            <person name="Zahm M."/>
            <person name="Cabau C."/>
            <person name="Klopp C."/>
            <person name="Thompson A.W."/>
            <person name="Robinson-Rechavi M."/>
            <person name="Braasch I."/>
            <person name="Lecointre G."/>
            <person name="Bobe J."/>
            <person name="Postlethwait J.H."/>
            <person name="Berthelot C."/>
            <person name="Roest Crollius H."/>
            <person name="Guiguen Y."/>
        </authorList>
    </citation>
    <scope>NUCLEOTIDE SEQUENCE</scope>
    <source>
        <strain evidence="3">WJC10195</strain>
    </source>
</reference>
<comment type="caution">
    <text evidence="3">The sequence shown here is derived from an EMBL/GenBank/DDBJ whole genome shotgun (WGS) entry which is preliminary data.</text>
</comment>
<keyword evidence="2" id="KW-0812">Transmembrane</keyword>
<evidence type="ECO:0000313" key="3">
    <source>
        <dbReference type="EMBL" id="KAJ8370416.1"/>
    </source>
</evidence>
<evidence type="ECO:0000313" key="4">
    <source>
        <dbReference type="Proteomes" id="UP001152622"/>
    </source>
</evidence>
<evidence type="ECO:0000256" key="2">
    <source>
        <dbReference type="SAM" id="Phobius"/>
    </source>
</evidence>
<feature type="transmembrane region" description="Helical" evidence="2">
    <location>
        <begin position="40"/>
        <end position="59"/>
    </location>
</feature>
<protein>
    <submittedName>
        <fullName evidence="3">Uncharacterized protein</fullName>
    </submittedName>
</protein>
<evidence type="ECO:0000256" key="1">
    <source>
        <dbReference type="SAM" id="MobiDB-lite"/>
    </source>
</evidence>
<organism evidence="3 4">
    <name type="scientific">Synaphobranchus kaupii</name>
    <name type="common">Kaup's arrowtooth eel</name>
    <dbReference type="NCBI Taxonomy" id="118154"/>
    <lineage>
        <taxon>Eukaryota</taxon>
        <taxon>Metazoa</taxon>
        <taxon>Chordata</taxon>
        <taxon>Craniata</taxon>
        <taxon>Vertebrata</taxon>
        <taxon>Euteleostomi</taxon>
        <taxon>Actinopterygii</taxon>
        <taxon>Neopterygii</taxon>
        <taxon>Teleostei</taxon>
        <taxon>Anguilliformes</taxon>
        <taxon>Synaphobranchidae</taxon>
        <taxon>Synaphobranchus</taxon>
    </lineage>
</organism>